<dbReference type="Gene3D" id="2.30.30.140">
    <property type="match status" value="1"/>
</dbReference>
<dbReference type="InterPro" id="IPR036431">
    <property type="entry name" value="ARID_dom_sf"/>
</dbReference>
<feature type="domain" description="ARID" evidence="5">
    <location>
        <begin position="1"/>
        <end position="76"/>
    </location>
</feature>
<dbReference type="Proteomes" id="UP001311232">
    <property type="component" value="Unassembled WGS sequence"/>
</dbReference>
<feature type="compositionally biased region" description="Low complexity" evidence="4">
    <location>
        <begin position="761"/>
        <end position="773"/>
    </location>
</feature>
<dbReference type="GO" id="GO:0006357">
    <property type="term" value="P:regulation of transcription by RNA polymerase II"/>
    <property type="evidence" value="ECO:0007669"/>
    <property type="project" value="TreeGrafter"/>
</dbReference>
<dbReference type="SMART" id="SM00501">
    <property type="entry name" value="BRIGHT"/>
    <property type="match status" value="1"/>
</dbReference>
<feature type="region of interest" description="Disordered" evidence="4">
    <location>
        <begin position="67"/>
        <end position="113"/>
    </location>
</feature>
<feature type="compositionally biased region" description="Polar residues" evidence="4">
    <location>
        <begin position="481"/>
        <end position="495"/>
    </location>
</feature>
<dbReference type="AlphaFoldDB" id="A0AAV9RVI2"/>
<evidence type="ECO:0000256" key="2">
    <source>
        <dbReference type="ARBA" id="ARBA00023163"/>
    </source>
</evidence>
<dbReference type="PROSITE" id="PS51011">
    <property type="entry name" value="ARID"/>
    <property type="match status" value="1"/>
</dbReference>
<feature type="compositionally biased region" description="Basic and acidic residues" evidence="4">
    <location>
        <begin position="557"/>
        <end position="576"/>
    </location>
</feature>
<evidence type="ECO:0000256" key="1">
    <source>
        <dbReference type="ARBA" id="ARBA00023015"/>
    </source>
</evidence>
<accession>A0AAV9RVI2</accession>
<feature type="region of interest" description="Disordered" evidence="4">
    <location>
        <begin position="170"/>
        <end position="495"/>
    </location>
</feature>
<keyword evidence="3" id="KW-0539">Nucleus</keyword>
<evidence type="ECO:0000313" key="7">
    <source>
        <dbReference type="Proteomes" id="UP001311232"/>
    </source>
</evidence>
<dbReference type="InterPro" id="IPR025995">
    <property type="entry name" value="Tudor-knot"/>
</dbReference>
<name>A0AAV9RVI2_9TELE</name>
<dbReference type="PANTHER" id="PTHR13964">
    <property type="entry name" value="RBP-RELATED"/>
    <property type="match status" value="1"/>
</dbReference>
<dbReference type="GO" id="GO:0000976">
    <property type="term" value="F:transcription cis-regulatory region binding"/>
    <property type="evidence" value="ECO:0007669"/>
    <property type="project" value="TreeGrafter"/>
</dbReference>
<feature type="compositionally biased region" description="Basic and acidic residues" evidence="4">
    <location>
        <begin position="811"/>
        <end position="828"/>
    </location>
</feature>
<comment type="caution">
    <text evidence="6">The sequence shown here is derived from an EMBL/GenBank/DDBJ whole genome shotgun (WGS) entry which is preliminary data.</text>
</comment>
<dbReference type="CDD" id="cd18641">
    <property type="entry name" value="CBD_RBP1_like"/>
    <property type="match status" value="1"/>
</dbReference>
<feature type="compositionally biased region" description="Acidic residues" evidence="4">
    <location>
        <begin position="77"/>
        <end position="92"/>
    </location>
</feature>
<feature type="compositionally biased region" description="Basic and acidic residues" evidence="4">
    <location>
        <begin position="363"/>
        <end position="377"/>
    </location>
</feature>
<dbReference type="InterPro" id="IPR051232">
    <property type="entry name" value="ARID/SWI1_ChromRemod"/>
</dbReference>
<gene>
    <name evidence="6" type="ORF">CRENBAI_005965</name>
</gene>
<organism evidence="6 7">
    <name type="scientific">Crenichthys baileyi</name>
    <name type="common">White River springfish</name>
    <dbReference type="NCBI Taxonomy" id="28760"/>
    <lineage>
        <taxon>Eukaryota</taxon>
        <taxon>Metazoa</taxon>
        <taxon>Chordata</taxon>
        <taxon>Craniata</taxon>
        <taxon>Vertebrata</taxon>
        <taxon>Euteleostomi</taxon>
        <taxon>Actinopterygii</taxon>
        <taxon>Neopterygii</taxon>
        <taxon>Teleostei</taxon>
        <taxon>Neoteleostei</taxon>
        <taxon>Acanthomorphata</taxon>
        <taxon>Ovalentaria</taxon>
        <taxon>Atherinomorphae</taxon>
        <taxon>Cyprinodontiformes</taxon>
        <taxon>Goodeidae</taxon>
        <taxon>Crenichthys</taxon>
    </lineage>
</organism>
<proteinExistence type="predicted"/>
<dbReference type="EMBL" id="JAHHUM010001295">
    <property type="protein sequence ID" value="KAK5612828.1"/>
    <property type="molecule type" value="Genomic_DNA"/>
</dbReference>
<dbReference type="SMART" id="SM01014">
    <property type="entry name" value="ARID"/>
    <property type="match status" value="1"/>
</dbReference>
<feature type="compositionally biased region" description="Low complexity" evidence="4">
    <location>
        <begin position="921"/>
        <end position="943"/>
    </location>
</feature>
<feature type="compositionally biased region" description="Low complexity" evidence="4">
    <location>
        <begin position="829"/>
        <end position="840"/>
    </location>
</feature>
<dbReference type="SUPFAM" id="SSF46774">
    <property type="entry name" value="ARID-like"/>
    <property type="match status" value="1"/>
</dbReference>
<feature type="compositionally biased region" description="Basic and acidic residues" evidence="4">
    <location>
        <begin position="779"/>
        <end position="789"/>
    </location>
</feature>
<dbReference type="InterPro" id="IPR001606">
    <property type="entry name" value="ARID_dom"/>
</dbReference>
<feature type="compositionally biased region" description="Basic residues" evidence="4">
    <location>
        <begin position="797"/>
        <end position="809"/>
    </location>
</feature>
<dbReference type="Pfam" id="PF01388">
    <property type="entry name" value="ARID"/>
    <property type="match status" value="1"/>
</dbReference>
<evidence type="ECO:0000259" key="5">
    <source>
        <dbReference type="PROSITE" id="PS51011"/>
    </source>
</evidence>
<evidence type="ECO:0000313" key="6">
    <source>
        <dbReference type="EMBL" id="KAK5612828.1"/>
    </source>
</evidence>
<evidence type="ECO:0000256" key="4">
    <source>
        <dbReference type="SAM" id="MobiDB-lite"/>
    </source>
</evidence>
<dbReference type="GO" id="GO:0005634">
    <property type="term" value="C:nucleus"/>
    <property type="evidence" value="ECO:0007669"/>
    <property type="project" value="TreeGrafter"/>
</dbReference>
<keyword evidence="2" id="KW-0804">Transcription</keyword>
<feature type="compositionally biased region" description="Polar residues" evidence="4">
    <location>
        <begin position="944"/>
        <end position="953"/>
    </location>
</feature>
<feature type="compositionally biased region" description="Basic residues" evidence="4">
    <location>
        <begin position="171"/>
        <end position="181"/>
    </location>
</feature>
<dbReference type="InterPro" id="IPR016197">
    <property type="entry name" value="Chromo-like_dom_sf"/>
</dbReference>
<feature type="region of interest" description="Disordered" evidence="4">
    <location>
        <begin position="672"/>
        <end position="864"/>
    </location>
</feature>
<feature type="region of interest" description="Disordered" evidence="4">
    <location>
        <begin position="906"/>
        <end position="953"/>
    </location>
</feature>
<dbReference type="Pfam" id="PF11717">
    <property type="entry name" value="Tudor-knot"/>
    <property type="match status" value="1"/>
</dbReference>
<protein>
    <recommendedName>
        <fullName evidence="5">ARID domain-containing protein</fullName>
    </recommendedName>
</protein>
<dbReference type="FunFam" id="2.30.30.140:FF:000012">
    <property type="entry name" value="AT-rich interactive domain-containing protein 4A"/>
    <property type="match status" value="1"/>
</dbReference>
<dbReference type="SUPFAM" id="SSF54160">
    <property type="entry name" value="Chromo domain-like"/>
    <property type="match status" value="1"/>
</dbReference>
<reference evidence="6 7" key="1">
    <citation type="submission" date="2021-06" db="EMBL/GenBank/DDBJ databases">
        <authorList>
            <person name="Palmer J.M."/>
        </authorList>
    </citation>
    <scope>NUCLEOTIDE SEQUENCE [LARGE SCALE GENOMIC DNA]</scope>
    <source>
        <strain evidence="6 7">MEX-2019</strain>
        <tissue evidence="6">Muscle</tissue>
    </source>
</reference>
<sequence length="953" mass="105230">MGTPINKPPVLGYKDLNLFKLFRLVYHLGGCRKIESGTVWKQVYMDLGIPVLNSAASYNVKTAYKKRLDESEKGSDEEQEDDEEEEEEEGEEETRRGHGSEDEEDGDYLAGTKVRVKYGRGKTQKIYEAHIKKTDVDNGEQFYLVHYYGWNVRYDEWVKADRIIWPAEKGTKKRQRKKVKNKDKEEPEKEREKDEEKPASITPLKPTGLKRGRPQLRTTPTSSSGRSVSKTPSSEGQSNGKSTRIDATPNLANGNDTPRRRTRRTSGMYESDQASNEDSGNSSDDSEADDGLEKTDKPSSWQGRSKPETCEPDEEPAQPEEQNNETREVSVAEPADDNNVVASGATAPLPDVTTPLCPSIPQEKSDEVLNQSEKKEEEEPAEEPTVSPVHLEKEDKTCPATRTLPVQDENKMSPGQEVLLDTSVGRTSPPPERQPPTSSSPSTAEGDSRAAPLQSPRGKGRRAILREAASETPPIIPHCNASPTPNLSPSPLQATLLSTPPRSIIKRQEEPMVVLHCLPSQHLPTKSPSVNSDTDSATEEEEEMLPKERSSTPLKRKATDQKTPEKKFCTDGRQEEPPSSQASSAMHKPLPSSQHSERSSDGGGKSENLFCPVEEKQSVEAEEKLTCALHEDAQVHAGTALPITDTQVPTPAEELEPQIGPEALVCHEVDLDDPDEKEKPPSSPEHLLLMMREQKQGSPILPLVVHSSIPSTHSPHLPQPQVRPFPITATPTACPEELHPPKDSAEEEQGSARGDQGGDSSPGFEGSTSSSSSLLFMQDNKERGQKRVNDINSSPTAKKHKRNQKRTHPPSKVDKNGAGHSSDSEDQSRLSSLSKSQKSRCPGLSSPSTQSKEKHSFPSPQRSYKWTLQLDELDNMSSTERISFLQEKLQEIRKYYMSLKSEVASIDRRRKRLKKKEREVSNTTASTSSGSSDTGMSPSSASPAQNTVAVECR</sequence>
<feature type="compositionally biased region" description="Basic and acidic residues" evidence="4">
    <location>
        <begin position="182"/>
        <end position="198"/>
    </location>
</feature>
<feature type="compositionally biased region" description="Low complexity" evidence="4">
    <location>
        <begin position="274"/>
        <end position="283"/>
    </location>
</feature>
<feature type="compositionally biased region" description="Basic and acidic residues" evidence="4">
    <location>
        <begin position="67"/>
        <end position="76"/>
    </location>
</feature>
<evidence type="ECO:0000256" key="3">
    <source>
        <dbReference type="ARBA" id="ARBA00023242"/>
    </source>
</evidence>
<dbReference type="PANTHER" id="PTHR13964:SF26">
    <property type="entry name" value="AT-RICH INTERACTIVE DOMAIN-CONTAINING PROTEIN 4A"/>
    <property type="match status" value="1"/>
</dbReference>
<feature type="compositionally biased region" description="Polar residues" evidence="4">
    <location>
        <begin position="522"/>
        <end position="535"/>
    </location>
</feature>
<keyword evidence="7" id="KW-1185">Reference proteome</keyword>
<feature type="compositionally biased region" description="Polar residues" evidence="4">
    <location>
        <begin position="435"/>
        <end position="445"/>
    </location>
</feature>
<feature type="region of interest" description="Disordered" evidence="4">
    <location>
        <begin position="515"/>
        <end position="617"/>
    </location>
</feature>
<dbReference type="InterPro" id="IPR047473">
    <property type="entry name" value="CBD_RBP1-like"/>
</dbReference>
<keyword evidence="1" id="KW-0805">Transcription regulation</keyword>
<feature type="compositionally biased region" description="Polar residues" evidence="4">
    <location>
        <begin position="216"/>
        <end position="242"/>
    </location>
</feature>
<dbReference type="Gene3D" id="1.10.150.60">
    <property type="entry name" value="ARID DNA-binding domain"/>
    <property type="match status" value="1"/>
</dbReference>